<feature type="transmembrane region" description="Helical" evidence="22">
    <location>
        <begin position="40"/>
        <end position="61"/>
    </location>
</feature>
<evidence type="ECO:0000256" key="12">
    <source>
        <dbReference type="ARBA" id="ARBA00023306"/>
    </source>
</evidence>
<dbReference type="GO" id="GO:0008360">
    <property type="term" value="P:regulation of cell shape"/>
    <property type="evidence" value="ECO:0007669"/>
    <property type="project" value="UniProtKB-KW"/>
</dbReference>
<dbReference type="EMBL" id="MEUI01000022">
    <property type="protein sequence ID" value="OGC34090.1"/>
    <property type="molecule type" value="Genomic_DNA"/>
</dbReference>
<evidence type="ECO:0000256" key="9">
    <source>
        <dbReference type="ARBA" id="ARBA00022984"/>
    </source>
</evidence>
<keyword evidence="7 22" id="KW-0812">Transmembrane</keyword>
<feature type="transmembrane region" description="Helical" evidence="22">
    <location>
        <begin position="187"/>
        <end position="205"/>
    </location>
</feature>
<dbReference type="GO" id="GO:0005886">
    <property type="term" value="C:plasma membrane"/>
    <property type="evidence" value="ECO:0007669"/>
    <property type="project" value="UniProtKB-SubCell"/>
</dbReference>
<feature type="transmembrane region" description="Helical" evidence="22">
    <location>
        <begin position="225"/>
        <end position="244"/>
    </location>
</feature>
<comment type="similarity">
    <text evidence="16">Belongs to the SEDS family. FtsW subfamily.</text>
</comment>
<evidence type="ECO:0000256" key="13">
    <source>
        <dbReference type="ARBA" id="ARBA00023316"/>
    </source>
</evidence>
<evidence type="ECO:0000256" key="19">
    <source>
        <dbReference type="ARBA" id="ARBA00044770"/>
    </source>
</evidence>
<keyword evidence="10 22" id="KW-1133">Transmembrane helix</keyword>
<evidence type="ECO:0000256" key="17">
    <source>
        <dbReference type="ARBA" id="ARBA00041185"/>
    </source>
</evidence>
<evidence type="ECO:0000256" key="4">
    <source>
        <dbReference type="ARBA" id="ARBA00022618"/>
    </source>
</evidence>
<dbReference type="PANTHER" id="PTHR30474">
    <property type="entry name" value="CELL CYCLE PROTEIN"/>
    <property type="match status" value="1"/>
</dbReference>
<gene>
    <name evidence="23" type="ORF">A2462_00935</name>
</gene>
<reference evidence="23 24" key="1">
    <citation type="journal article" date="2016" name="Nat. Commun.">
        <title>Thousands of microbial genomes shed light on interconnected biogeochemical processes in an aquifer system.</title>
        <authorList>
            <person name="Anantharaman K."/>
            <person name="Brown C.T."/>
            <person name="Hug L.A."/>
            <person name="Sharon I."/>
            <person name="Castelle C.J."/>
            <person name="Probst A.J."/>
            <person name="Thomas B.C."/>
            <person name="Singh A."/>
            <person name="Wilkins M.J."/>
            <person name="Karaoz U."/>
            <person name="Brodie E.L."/>
            <person name="Williams K.H."/>
            <person name="Hubbard S.S."/>
            <person name="Banfield J.F."/>
        </authorList>
    </citation>
    <scope>NUCLEOTIDE SEQUENCE [LARGE SCALE GENOMIC DNA]</scope>
</reference>
<evidence type="ECO:0000256" key="1">
    <source>
        <dbReference type="ARBA" id="ARBA00004651"/>
    </source>
</evidence>
<dbReference type="EC" id="2.4.99.28" evidence="19"/>
<evidence type="ECO:0000256" key="8">
    <source>
        <dbReference type="ARBA" id="ARBA00022960"/>
    </source>
</evidence>
<evidence type="ECO:0000256" key="6">
    <source>
        <dbReference type="ARBA" id="ARBA00022679"/>
    </source>
</evidence>
<evidence type="ECO:0000256" key="21">
    <source>
        <dbReference type="ARBA" id="ARBA00049966"/>
    </source>
</evidence>
<evidence type="ECO:0000256" key="3">
    <source>
        <dbReference type="ARBA" id="ARBA00022475"/>
    </source>
</evidence>
<evidence type="ECO:0000256" key="22">
    <source>
        <dbReference type="SAM" id="Phobius"/>
    </source>
</evidence>
<feature type="transmembrane region" description="Helical" evidence="22">
    <location>
        <begin position="104"/>
        <end position="128"/>
    </location>
</feature>
<protein>
    <recommendedName>
        <fullName evidence="17">Probable peptidoglycan glycosyltransferase FtsW</fullName>
        <ecNumber evidence="19">2.4.99.28</ecNumber>
    </recommendedName>
    <alternativeName>
        <fullName evidence="18">Cell division protein FtsW</fullName>
    </alternativeName>
    <alternativeName>
        <fullName evidence="15">Cell wall polymerase</fullName>
    </alternativeName>
    <alternativeName>
        <fullName evidence="14">Peptidoglycan polymerase</fullName>
    </alternativeName>
</protein>
<dbReference type="Proteomes" id="UP000177309">
    <property type="component" value="Unassembled WGS sequence"/>
</dbReference>
<feature type="transmembrane region" description="Helical" evidence="22">
    <location>
        <begin position="73"/>
        <end position="92"/>
    </location>
</feature>
<dbReference type="InterPro" id="IPR001182">
    <property type="entry name" value="FtsW/RodA"/>
</dbReference>
<evidence type="ECO:0000256" key="7">
    <source>
        <dbReference type="ARBA" id="ARBA00022692"/>
    </source>
</evidence>
<dbReference type="PROSITE" id="PS00428">
    <property type="entry name" value="FTSW_RODA_SPOVE"/>
    <property type="match status" value="1"/>
</dbReference>
<evidence type="ECO:0000256" key="18">
    <source>
        <dbReference type="ARBA" id="ARBA00041418"/>
    </source>
</evidence>
<evidence type="ECO:0000256" key="2">
    <source>
        <dbReference type="ARBA" id="ARBA00004752"/>
    </source>
</evidence>
<evidence type="ECO:0000256" key="16">
    <source>
        <dbReference type="ARBA" id="ARBA00038053"/>
    </source>
</evidence>
<dbReference type="NCBIfam" id="TIGR02614">
    <property type="entry name" value="ftsW"/>
    <property type="match status" value="1"/>
</dbReference>
<evidence type="ECO:0000256" key="11">
    <source>
        <dbReference type="ARBA" id="ARBA00023136"/>
    </source>
</evidence>
<feature type="transmembrane region" description="Helical" evidence="22">
    <location>
        <begin position="140"/>
        <end position="156"/>
    </location>
</feature>
<keyword evidence="11 22" id="KW-0472">Membrane</keyword>
<evidence type="ECO:0000313" key="23">
    <source>
        <dbReference type="EMBL" id="OGC34090.1"/>
    </source>
</evidence>
<accession>A0A1F4TNI0</accession>
<evidence type="ECO:0000256" key="15">
    <source>
        <dbReference type="ARBA" id="ARBA00033270"/>
    </source>
</evidence>
<comment type="function">
    <text evidence="21">Peptidoglycan polymerase that is essential for cell division.</text>
</comment>
<feature type="transmembrane region" description="Helical" evidence="22">
    <location>
        <begin position="302"/>
        <end position="324"/>
    </location>
</feature>
<evidence type="ECO:0000256" key="20">
    <source>
        <dbReference type="ARBA" id="ARBA00049902"/>
    </source>
</evidence>
<keyword evidence="9" id="KW-0573">Peptidoglycan synthesis</keyword>
<dbReference type="InterPro" id="IPR018365">
    <property type="entry name" value="Cell_cycle_FtsW-rel_CS"/>
</dbReference>
<keyword evidence="13" id="KW-0961">Cell wall biogenesis/degradation</keyword>
<keyword evidence="8" id="KW-0133">Cell shape</keyword>
<evidence type="ECO:0000256" key="5">
    <source>
        <dbReference type="ARBA" id="ARBA00022676"/>
    </source>
</evidence>
<proteinExistence type="inferred from homology"/>
<feature type="transmembrane region" description="Helical" evidence="22">
    <location>
        <begin position="272"/>
        <end position="290"/>
    </location>
</feature>
<comment type="subcellular location">
    <subcellularLocation>
        <location evidence="1">Cell membrane</location>
        <topology evidence="1">Multi-pass membrane protein</topology>
    </subcellularLocation>
</comment>
<dbReference type="GO" id="GO:0051301">
    <property type="term" value="P:cell division"/>
    <property type="evidence" value="ECO:0007669"/>
    <property type="project" value="UniProtKB-KW"/>
</dbReference>
<keyword evidence="6" id="KW-0808">Transferase</keyword>
<sequence length="365" mass="39657">MRKSKIDYLFLFSVLALTAIGLIMIFSASPTMALKSGDPLYFIKRHIVYLLLGFSALYFGLRIDLTKLKRWSIWIFVGSLVLLLLVFIPGVGRKVLGASRWIDLVFISFQPSELIKLTMILLLANLLAKMGKGITDFLKGLGPLLLLVGAVAAIIIKQPDLGTAIAIFSTSFIMLFAAGAKLFHLSLIAGVGVAGIIVLSFTSAYRFRRLVAYLDPWKDPQGIGFHIIQSLLAVGSGGLFGLGLGASRQKFFYLPQQFTDFIFAILCEELGFIGGAAVIGLFIFFAGRGIRIAFLARDDFSYLLATGLIGWLTLQAIMNLMVVVGLLPTTGIPLPFISYGGTATIISLFSVGILLNISSQTRKVN</sequence>
<comment type="pathway">
    <text evidence="2">Cell wall biogenesis; peptidoglycan biosynthesis.</text>
</comment>
<organism evidence="23 24">
    <name type="scientific">candidate division WOR-1 bacterium RIFOXYC2_FULL_41_25</name>
    <dbReference type="NCBI Taxonomy" id="1802586"/>
    <lineage>
        <taxon>Bacteria</taxon>
        <taxon>Bacillati</taxon>
        <taxon>Saganbacteria</taxon>
    </lineage>
</organism>
<keyword evidence="5" id="KW-0328">Glycosyltransferase</keyword>
<dbReference type="GO" id="GO:0008955">
    <property type="term" value="F:peptidoglycan glycosyltransferase activity"/>
    <property type="evidence" value="ECO:0007669"/>
    <property type="project" value="UniProtKB-EC"/>
</dbReference>
<comment type="catalytic activity">
    <reaction evidence="20">
        <text>[GlcNAc-(1-&gt;4)-Mur2Ac(oyl-L-Ala-gamma-D-Glu-L-Lys-D-Ala-D-Ala)](n)-di-trans,octa-cis-undecaprenyl diphosphate + beta-D-GlcNAc-(1-&gt;4)-Mur2Ac(oyl-L-Ala-gamma-D-Glu-L-Lys-D-Ala-D-Ala)-di-trans,octa-cis-undecaprenyl diphosphate = [GlcNAc-(1-&gt;4)-Mur2Ac(oyl-L-Ala-gamma-D-Glu-L-Lys-D-Ala-D-Ala)](n+1)-di-trans,octa-cis-undecaprenyl diphosphate + di-trans,octa-cis-undecaprenyl diphosphate + H(+)</text>
        <dbReference type="Rhea" id="RHEA:23708"/>
        <dbReference type="Rhea" id="RHEA-COMP:9602"/>
        <dbReference type="Rhea" id="RHEA-COMP:9603"/>
        <dbReference type="ChEBI" id="CHEBI:15378"/>
        <dbReference type="ChEBI" id="CHEBI:58405"/>
        <dbReference type="ChEBI" id="CHEBI:60033"/>
        <dbReference type="ChEBI" id="CHEBI:78435"/>
        <dbReference type="EC" id="2.4.99.28"/>
    </reaction>
</comment>
<evidence type="ECO:0000256" key="10">
    <source>
        <dbReference type="ARBA" id="ARBA00022989"/>
    </source>
</evidence>
<dbReference type="AlphaFoldDB" id="A0A1F4TNI0"/>
<dbReference type="GO" id="GO:0032153">
    <property type="term" value="C:cell division site"/>
    <property type="evidence" value="ECO:0007669"/>
    <property type="project" value="TreeGrafter"/>
</dbReference>
<feature type="transmembrane region" description="Helical" evidence="22">
    <location>
        <begin position="336"/>
        <end position="357"/>
    </location>
</feature>
<evidence type="ECO:0000313" key="24">
    <source>
        <dbReference type="Proteomes" id="UP000177309"/>
    </source>
</evidence>
<keyword evidence="3" id="KW-1003">Cell membrane</keyword>
<dbReference type="GO" id="GO:0015648">
    <property type="term" value="F:lipid-linked peptidoglycan transporter activity"/>
    <property type="evidence" value="ECO:0007669"/>
    <property type="project" value="TreeGrafter"/>
</dbReference>
<dbReference type="GO" id="GO:0071555">
    <property type="term" value="P:cell wall organization"/>
    <property type="evidence" value="ECO:0007669"/>
    <property type="project" value="UniProtKB-KW"/>
</dbReference>
<comment type="caution">
    <text evidence="23">The sequence shown here is derived from an EMBL/GenBank/DDBJ whole genome shotgun (WGS) entry which is preliminary data.</text>
</comment>
<dbReference type="InterPro" id="IPR013437">
    <property type="entry name" value="FtsW"/>
</dbReference>
<name>A0A1F4TNI0_UNCSA</name>
<dbReference type="Pfam" id="PF01098">
    <property type="entry name" value="FTSW_RODA_SPOVE"/>
    <property type="match status" value="1"/>
</dbReference>
<dbReference type="GO" id="GO:0009252">
    <property type="term" value="P:peptidoglycan biosynthetic process"/>
    <property type="evidence" value="ECO:0007669"/>
    <property type="project" value="UniProtKB-KW"/>
</dbReference>
<keyword evidence="12" id="KW-0131">Cell cycle</keyword>
<dbReference type="PANTHER" id="PTHR30474:SF2">
    <property type="entry name" value="PEPTIDOGLYCAN GLYCOSYLTRANSFERASE FTSW-RELATED"/>
    <property type="match status" value="1"/>
</dbReference>
<keyword evidence="4 23" id="KW-0132">Cell division</keyword>
<evidence type="ECO:0000256" key="14">
    <source>
        <dbReference type="ARBA" id="ARBA00032370"/>
    </source>
</evidence>
<feature type="transmembrane region" description="Helical" evidence="22">
    <location>
        <begin position="7"/>
        <end position="28"/>
    </location>
</feature>